<accession>A0ACC1XR26</accession>
<dbReference type="EMBL" id="CM051401">
    <property type="protein sequence ID" value="KAJ4713876.1"/>
    <property type="molecule type" value="Genomic_DNA"/>
</dbReference>
<gene>
    <name evidence="1" type="ORF">OWV82_015913</name>
</gene>
<keyword evidence="2" id="KW-1185">Reference proteome</keyword>
<organism evidence="1 2">
    <name type="scientific">Melia azedarach</name>
    <name type="common">Chinaberry tree</name>
    <dbReference type="NCBI Taxonomy" id="155640"/>
    <lineage>
        <taxon>Eukaryota</taxon>
        <taxon>Viridiplantae</taxon>
        <taxon>Streptophyta</taxon>
        <taxon>Embryophyta</taxon>
        <taxon>Tracheophyta</taxon>
        <taxon>Spermatophyta</taxon>
        <taxon>Magnoliopsida</taxon>
        <taxon>eudicotyledons</taxon>
        <taxon>Gunneridae</taxon>
        <taxon>Pentapetalae</taxon>
        <taxon>rosids</taxon>
        <taxon>malvids</taxon>
        <taxon>Sapindales</taxon>
        <taxon>Meliaceae</taxon>
        <taxon>Melia</taxon>
    </lineage>
</organism>
<sequence>MRLNLFKILSRRCQENLVLQHSEKPKLLLSSRSNDVRMIGICGMGGIGKTTTARVVYDMISSYFEGSSFLSNVREISEKDILIALQKQLLSETLSEIDIRVYNDFDGIKMIKSKLGLKKVLVVIDDVVHVSQLNKLAGKHSCFGSGSKIMITRRDEHLLRMHRVDQVYNVEALNDDEALELDVCTQRNVGGCCIFSLALFS</sequence>
<proteinExistence type="predicted"/>
<name>A0ACC1XR26_MELAZ</name>
<evidence type="ECO:0000313" key="2">
    <source>
        <dbReference type="Proteomes" id="UP001164539"/>
    </source>
</evidence>
<comment type="caution">
    <text evidence="1">The sequence shown here is derived from an EMBL/GenBank/DDBJ whole genome shotgun (WGS) entry which is preliminary data.</text>
</comment>
<protein>
    <submittedName>
        <fullName evidence="1">NBS resistance protein</fullName>
    </submittedName>
</protein>
<dbReference type="Proteomes" id="UP001164539">
    <property type="component" value="Chromosome 8"/>
</dbReference>
<evidence type="ECO:0000313" key="1">
    <source>
        <dbReference type="EMBL" id="KAJ4713876.1"/>
    </source>
</evidence>
<reference evidence="1 2" key="1">
    <citation type="journal article" date="2023" name="Science">
        <title>Complex scaffold remodeling in plant triterpene biosynthesis.</title>
        <authorList>
            <person name="De La Pena R."/>
            <person name="Hodgson H."/>
            <person name="Liu J.C."/>
            <person name="Stephenson M.J."/>
            <person name="Martin A.C."/>
            <person name="Owen C."/>
            <person name="Harkess A."/>
            <person name="Leebens-Mack J."/>
            <person name="Jimenez L.E."/>
            <person name="Osbourn A."/>
            <person name="Sattely E.S."/>
        </authorList>
    </citation>
    <scope>NUCLEOTIDE SEQUENCE [LARGE SCALE GENOMIC DNA]</scope>
    <source>
        <strain evidence="2">cv. JPN11</strain>
        <tissue evidence="1">Leaf</tissue>
    </source>
</reference>